<dbReference type="PANTHER" id="PTHR35020">
    <property type="entry name" value="N-ACETYLGLUCOSAMINE-INDUCED PROTEIN 1"/>
    <property type="match status" value="1"/>
</dbReference>
<keyword evidence="2" id="KW-1185">Reference proteome</keyword>
<reference evidence="1 2" key="1">
    <citation type="submission" date="2019-06" db="EMBL/GenBank/DDBJ databases">
        <title>Draft genome sequence of the filamentous fungus Phialemoniopsis curvata isolated from diesel fuel.</title>
        <authorList>
            <person name="Varaljay V.A."/>
            <person name="Lyon W.J."/>
            <person name="Crouch A.L."/>
            <person name="Drake C.E."/>
            <person name="Hollomon J.M."/>
            <person name="Nadeau L.J."/>
            <person name="Nunn H.S."/>
            <person name="Stevenson B.S."/>
            <person name="Bojanowski C.L."/>
            <person name="Crookes-Goodson W.J."/>
        </authorList>
    </citation>
    <scope>NUCLEOTIDE SEQUENCE [LARGE SCALE GENOMIC DNA]</scope>
    <source>
        <strain evidence="1 2">D216</strain>
    </source>
</reference>
<evidence type="ECO:0000313" key="2">
    <source>
        <dbReference type="Proteomes" id="UP000319257"/>
    </source>
</evidence>
<proteinExistence type="predicted"/>
<protein>
    <submittedName>
        <fullName evidence="1">Uncharacterized protein</fullName>
    </submittedName>
</protein>
<comment type="caution">
    <text evidence="1">The sequence shown here is derived from an EMBL/GenBank/DDBJ whole genome shotgun (WGS) entry which is preliminary data.</text>
</comment>
<gene>
    <name evidence="1" type="ORF">E0L32_009593</name>
</gene>
<dbReference type="Proteomes" id="UP000319257">
    <property type="component" value="Unassembled WGS sequence"/>
</dbReference>
<dbReference type="GO" id="GO:0006044">
    <property type="term" value="P:N-acetylglucosamine metabolic process"/>
    <property type="evidence" value="ECO:0007669"/>
    <property type="project" value="TreeGrafter"/>
</dbReference>
<dbReference type="InParanoid" id="A0A507AVC1"/>
<dbReference type="GO" id="GO:0005737">
    <property type="term" value="C:cytoplasm"/>
    <property type="evidence" value="ECO:0007669"/>
    <property type="project" value="TreeGrafter"/>
</dbReference>
<sequence>MGSTSPDGDLPYWQVNVPPSEREAECPDFLRDLSDKDRGIVGTRDADFRPDSWAVLRRKIETNRLDLLRRVPSVLRLYLAYNRKIARQHGSVMAFVLSQRLRWEPPIVARGRPFEFPEDDVKILWNDWPYGVDDRVVHLVVWTKFPFEEDPITGDLTDAARAEIEEFVVKTFGQNMPRDRVGQCLLCQFLMLESGC</sequence>
<dbReference type="AlphaFoldDB" id="A0A507AVC1"/>
<accession>A0A507AVC1</accession>
<dbReference type="InterPro" id="IPR022036">
    <property type="entry name" value="DUF3605"/>
</dbReference>
<dbReference type="RefSeq" id="XP_030990600.1">
    <property type="nucleotide sequence ID" value="XM_031144575.1"/>
</dbReference>
<organism evidence="1 2">
    <name type="scientific">Thyridium curvatum</name>
    <dbReference type="NCBI Taxonomy" id="1093900"/>
    <lineage>
        <taxon>Eukaryota</taxon>
        <taxon>Fungi</taxon>
        <taxon>Dikarya</taxon>
        <taxon>Ascomycota</taxon>
        <taxon>Pezizomycotina</taxon>
        <taxon>Sordariomycetes</taxon>
        <taxon>Sordariomycetidae</taxon>
        <taxon>Thyridiales</taxon>
        <taxon>Thyridiaceae</taxon>
        <taxon>Thyridium</taxon>
    </lineage>
</organism>
<name>A0A507AVC1_9PEZI</name>
<dbReference type="Pfam" id="PF12239">
    <property type="entry name" value="DUF3605"/>
    <property type="match status" value="1"/>
</dbReference>
<dbReference type="GeneID" id="41977040"/>
<dbReference type="PANTHER" id="PTHR35020:SF4">
    <property type="entry name" value="N-ACETYLGLUCOSAMINE-INDUCED PROTEIN 1"/>
    <property type="match status" value="1"/>
</dbReference>
<dbReference type="STRING" id="1093900.A0A507AVC1"/>
<evidence type="ECO:0000313" key="1">
    <source>
        <dbReference type="EMBL" id="TPX08889.1"/>
    </source>
</evidence>
<dbReference type="EMBL" id="SKBQ01000071">
    <property type="protein sequence ID" value="TPX08889.1"/>
    <property type="molecule type" value="Genomic_DNA"/>
</dbReference>
<dbReference type="OrthoDB" id="10053431at2759"/>